<accession>A0A2G5HDZ0</accession>
<dbReference type="InterPro" id="IPR036318">
    <property type="entry name" value="FAD-bd_PCMH-like_sf"/>
</dbReference>
<reference evidence="7 9" key="1">
    <citation type="submission" date="2015-10" db="EMBL/GenBank/DDBJ databases">
        <title>The cercosporin biosynthetic gene cluster was horizontally transferred to several fungal lineages and shown to be expanded in Cercospora beticola based on microsynteny with recipient genomes.</title>
        <authorList>
            <person name="De Jonge R."/>
            <person name="Ebert M.K."/>
            <person name="Suttle J.C."/>
            <person name="Jurick Ii W.M."/>
            <person name="Secor G.A."/>
            <person name="Thomma B.P."/>
            <person name="Van De Peer Y."/>
            <person name="Bolton M.D."/>
        </authorList>
    </citation>
    <scope>NUCLEOTIDE SEQUENCE [LARGE SCALE GENOMIC DNA]</scope>
    <source>
        <strain evidence="7 9">09-40</strain>
    </source>
</reference>
<dbReference type="AlphaFoldDB" id="A0A2G5HDZ0"/>
<sequence length="533" mass="58709">MLLSLAVASLVALANAVPTADTLKVCDYLYNTYPRYMAYDPLSINALRTAANASRWIDTNRVYWNNQNSYDYRSACTFFPANAQQVSNLVKKLNEFPSVKFAIKGGGHNPAPGFSSTDEGILMAFEVNLGSATRTEDGNHFIVGPGGRWGDIYKITGQTNQIVVGGRLAHIGVGGFALGGGLSYYSAQYGLTCDNVDQWEVVLADGTAVNATRTENTELWWALRGGGNQFGIVTRMWMQAHPEGVNGQVWGGLRAYTPDKREALFRAVTRFIRDYPDAKAAVIPVFQFGLPLNLLNAITGPIMFMFYDGPTPPPGLFDEFDAIPSLFSETGTKRYAEVAESAGGAAIVGFGNSFRVITYPNLPEDQQVEFFSHYYDATYNKTFIDGLESGLDIQITGFDPQPVSVRIAEASQRQGGNALDLRPEYGDRIWFENNFLWANPLCQDRCPKYSEELSESLLAYHKENYAGIAPTNYQSGDVETVSYSPLFMNDAAPNQDVYSSYGAESLARLQAAKRQYDPNGFFTNRQGGFKLPA</sequence>
<dbReference type="InterPro" id="IPR016169">
    <property type="entry name" value="FAD-bd_PCMH_sub2"/>
</dbReference>
<name>A0A2G5HDZ0_CERBT</name>
<dbReference type="Pfam" id="PF01565">
    <property type="entry name" value="FAD_binding_4"/>
    <property type="match status" value="1"/>
</dbReference>
<feature type="domain" description="FAD-binding PCMH-type" evidence="6">
    <location>
        <begin position="70"/>
        <end position="243"/>
    </location>
</feature>
<dbReference type="OrthoDB" id="2151789at2759"/>
<dbReference type="Proteomes" id="UP001302367">
    <property type="component" value="Chromosome 9"/>
</dbReference>
<dbReference type="InterPro" id="IPR006094">
    <property type="entry name" value="Oxid_FAD_bind_N"/>
</dbReference>
<dbReference type="InterPro" id="IPR050416">
    <property type="entry name" value="FAD-linked_Oxidoreductase"/>
</dbReference>
<feature type="chain" id="PRO_5013713958" evidence="5">
    <location>
        <begin position="17"/>
        <end position="533"/>
    </location>
</feature>
<protein>
    <submittedName>
        <fullName evidence="7">Bifunctional solanapyrone synthase</fullName>
    </submittedName>
</protein>
<evidence type="ECO:0000313" key="8">
    <source>
        <dbReference type="EMBL" id="WPB08013.1"/>
    </source>
</evidence>
<dbReference type="PANTHER" id="PTHR42973">
    <property type="entry name" value="BINDING OXIDOREDUCTASE, PUTATIVE (AFU_ORTHOLOGUE AFUA_1G17690)-RELATED"/>
    <property type="match status" value="1"/>
</dbReference>
<dbReference type="PANTHER" id="PTHR42973:SF13">
    <property type="entry name" value="FAD-BINDING PCMH-TYPE DOMAIN-CONTAINING PROTEIN"/>
    <property type="match status" value="1"/>
</dbReference>
<evidence type="ECO:0000259" key="6">
    <source>
        <dbReference type="PROSITE" id="PS51387"/>
    </source>
</evidence>
<dbReference type="GO" id="GO:0016491">
    <property type="term" value="F:oxidoreductase activity"/>
    <property type="evidence" value="ECO:0007669"/>
    <property type="project" value="UniProtKB-KW"/>
</dbReference>
<evidence type="ECO:0000256" key="4">
    <source>
        <dbReference type="ARBA" id="ARBA00023002"/>
    </source>
</evidence>
<comment type="similarity">
    <text evidence="1">Belongs to the oxygen-dependent FAD-linked oxidoreductase family.</text>
</comment>
<keyword evidence="5" id="KW-0732">Signal</keyword>
<organism evidence="7 9">
    <name type="scientific">Cercospora beticola</name>
    <name type="common">Sugarbeet leaf spot fungus</name>
    <dbReference type="NCBI Taxonomy" id="122368"/>
    <lineage>
        <taxon>Eukaryota</taxon>
        <taxon>Fungi</taxon>
        <taxon>Dikarya</taxon>
        <taxon>Ascomycota</taxon>
        <taxon>Pezizomycotina</taxon>
        <taxon>Dothideomycetes</taxon>
        <taxon>Dothideomycetidae</taxon>
        <taxon>Mycosphaerellales</taxon>
        <taxon>Mycosphaerellaceae</taxon>
        <taxon>Cercospora</taxon>
    </lineage>
</organism>
<evidence type="ECO:0000313" key="10">
    <source>
        <dbReference type="Proteomes" id="UP001302367"/>
    </source>
</evidence>
<evidence type="ECO:0000313" key="7">
    <source>
        <dbReference type="EMBL" id="PIA90757.1"/>
    </source>
</evidence>
<dbReference type="EMBL" id="CP134192">
    <property type="protein sequence ID" value="WPB08013.1"/>
    <property type="molecule type" value="Genomic_DNA"/>
</dbReference>
<dbReference type="PROSITE" id="PS51387">
    <property type="entry name" value="FAD_PCMH"/>
    <property type="match status" value="1"/>
</dbReference>
<gene>
    <name evidence="7" type="ORF">CB0940_11180</name>
    <name evidence="8" type="ORF">RHO25_012677</name>
</gene>
<evidence type="ECO:0000313" key="9">
    <source>
        <dbReference type="Proteomes" id="UP000230605"/>
    </source>
</evidence>
<dbReference type="Proteomes" id="UP000230605">
    <property type="component" value="Chromosome 9"/>
</dbReference>
<keyword evidence="4" id="KW-0560">Oxidoreductase</keyword>
<feature type="signal peptide" evidence="5">
    <location>
        <begin position="1"/>
        <end position="16"/>
    </location>
</feature>
<dbReference type="GO" id="GO:0071949">
    <property type="term" value="F:FAD binding"/>
    <property type="evidence" value="ECO:0007669"/>
    <property type="project" value="InterPro"/>
</dbReference>
<evidence type="ECO:0000256" key="5">
    <source>
        <dbReference type="SAM" id="SignalP"/>
    </source>
</evidence>
<dbReference type="Gene3D" id="3.30.465.10">
    <property type="match status" value="1"/>
</dbReference>
<reference evidence="8 10" key="2">
    <citation type="submission" date="2023-09" db="EMBL/GenBank/DDBJ databases">
        <title>Complete-Gapless Cercospora beticola genome.</title>
        <authorList>
            <person name="Wyatt N.A."/>
            <person name="Spanner R.E."/>
            <person name="Bolton M.D."/>
        </authorList>
    </citation>
    <scope>NUCLEOTIDE SEQUENCE [LARGE SCALE GENOMIC DNA]</scope>
    <source>
        <strain evidence="8">Cb09-40</strain>
    </source>
</reference>
<dbReference type="InterPro" id="IPR012951">
    <property type="entry name" value="BBE"/>
</dbReference>
<keyword evidence="3" id="KW-0274">FAD</keyword>
<dbReference type="EMBL" id="LKMD01000107">
    <property type="protein sequence ID" value="PIA90757.1"/>
    <property type="molecule type" value="Genomic_DNA"/>
</dbReference>
<evidence type="ECO:0000256" key="2">
    <source>
        <dbReference type="ARBA" id="ARBA00022630"/>
    </source>
</evidence>
<dbReference type="Pfam" id="PF08031">
    <property type="entry name" value="BBE"/>
    <property type="match status" value="1"/>
</dbReference>
<keyword evidence="10" id="KW-1185">Reference proteome</keyword>
<evidence type="ECO:0000256" key="1">
    <source>
        <dbReference type="ARBA" id="ARBA00005466"/>
    </source>
</evidence>
<keyword evidence="2" id="KW-0285">Flavoprotein</keyword>
<dbReference type="InterPro" id="IPR016166">
    <property type="entry name" value="FAD-bd_PCMH"/>
</dbReference>
<proteinExistence type="inferred from homology"/>
<evidence type="ECO:0000256" key="3">
    <source>
        <dbReference type="ARBA" id="ARBA00022827"/>
    </source>
</evidence>
<dbReference type="SUPFAM" id="SSF56176">
    <property type="entry name" value="FAD-binding/transporter-associated domain-like"/>
    <property type="match status" value="1"/>
</dbReference>